<protein>
    <recommendedName>
        <fullName evidence="6">GxGYxYP putative glycoside hydrolase C-terminal domain-containing protein</fullName>
    </recommendedName>
</protein>
<dbReference type="InterPro" id="IPR025832">
    <property type="entry name" value="GxGYxYP_C"/>
</dbReference>
<dbReference type="Pfam" id="PF20958">
    <property type="entry name" value="GxGYxYP_N_3rd"/>
    <property type="match status" value="1"/>
</dbReference>
<evidence type="ECO:0000259" key="3">
    <source>
        <dbReference type="Pfam" id="PF20958"/>
    </source>
</evidence>
<dbReference type="InterPro" id="IPR038410">
    <property type="entry name" value="GxGYxYP_C_sf"/>
</dbReference>
<feature type="domain" description="GxGYxYP putative glycoside hydrolase first N-terminal" evidence="2">
    <location>
        <begin position="43"/>
        <end position="112"/>
    </location>
</feature>
<accession>A0A178IGE3</accession>
<keyword evidence="5" id="KW-1185">Reference proteome</keyword>
<dbReference type="Gene3D" id="3.20.20.490">
    <property type="entry name" value="GxGYxYP glycoside hydrolase, C-terminal domain"/>
    <property type="match status" value="2"/>
</dbReference>
<evidence type="ECO:0000313" key="5">
    <source>
        <dbReference type="Proteomes" id="UP000078486"/>
    </source>
</evidence>
<dbReference type="Pfam" id="PF16216">
    <property type="entry name" value="GxGYxYP_N"/>
    <property type="match status" value="1"/>
</dbReference>
<dbReference type="EMBL" id="LRRQ01000119">
    <property type="protein sequence ID" value="OAM88798.1"/>
    <property type="molecule type" value="Genomic_DNA"/>
</dbReference>
<dbReference type="AlphaFoldDB" id="A0A178IGE3"/>
<sequence length="620" mass="66831">MKVAFGARCRIAASLVFVVIFFMNTFAFVSAATPPKGTPPAKLFRIAHTRLSKPELIALTSLQGILAKDSAENLYLDDGSAGYKHWLEILKTTHGTQVEDAASCRALLAHFAKAPAGYLLCRAADQRSLALAGTLAGPLRGIIIDEPLQSLADSLGWQQLHDTREKDYAWLDRALAEANAGTANVGPDLASGRECPRLSACPSNPGATQGRALHAATTPDIIVSQPPGQVWQARDYAVLANAQVVPAPASGKGNPADESETRLAARARQPTRAGALPFILGWGDGEKEDEQTFIGRVSRLGLPLIPSDHARNLSVLSSLPVPDGGLKQKGSATRTAKSTQKPAKKHTVTFVLSDGDNMSWLLFDCPVNDRWFASPARGQVPLGWGMAPALAEFAPGVMQWYYDQAATAVAEVESDKYQVTRDSSAHPATMSLHSALPRDHFIVGPSGNGYFYPSLMPPGALAAHCAELNRLMGLSDLRLVQIIDNDAFERTDLWDAYLSQPNIDGLIYFDYAPYDKYRGRIVWARGKPVVSAAMQLWGSGHHASTPAKPSRNSPDAVAARLNRAPRDPYSEKGYSLVVVHVWTHTVADVAALAARLDPGVEVVAPDEFFRRVQANLGNNQ</sequence>
<evidence type="ECO:0000259" key="1">
    <source>
        <dbReference type="Pfam" id="PF14323"/>
    </source>
</evidence>
<feature type="domain" description="GxGYxYP putative glycoside hydrolase third N-terminal" evidence="3">
    <location>
        <begin position="220"/>
        <end position="318"/>
    </location>
</feature>
<gene>
    <name evidence="4" type="ORF">AW736_17400</name>
</gene>
<comment type="caution">
    <text evidence="4">The sequence shown here is derived from an EMBL/GenBank/DDBJ whole genome shotgun (WGS) entry which is preliminary data.</text>
</comment>
<evidence type="ECO:0008006" key="6">
    <source>
        <dbReference type="Google" id="ProtNLM"/>
    </source>
</evidence>
<name>A0A178IGE3_9BACT</name>
<dbReference type="Proteomes" id="UP000078486">
    <property type="component" value="Unassembled WGS sequence"/>
</dbReference>
<dbReference type="PANTHER" id="PTHR37321">
    <property type="entry name" value="EXPORTED PROTEIN-RELATED"/>
    <property type="match status" value="1"/>
</dbReference>
<evidence type="ECO:0000313" key="4">
    <source>
        <dbReference type="EMBL" id="OAM88798.1"/>
    </source>
</evidence>
<dbReference type="STRING" id="1184151.AW736_17400"/>
<proteinExistence type="predicted"/>
<organism evidence="4 5">
    <name type="scientific">Termitidicoccus mucosus</name>
    <dbReference type="NCBI Taxonomy" id="1184151"/>
    <lineage>
        <taxon>Bacteria</taxon>
        <taxon>Pseudomonadati</taxon>
        <taxon>Verrucomicrobiota</taxon>
        <taxon>Opitutia</taxon>
        <taxon>Opitutales</taxon>
        <taxon>Opitutaceae</taxon>
        <taxon>Termitidicoccus</taxon>
    </lineage>
</organism>
<dbReference type="InterPro" id="IPR048309">
    <property type="entry name" value="GxGYxYP_N_3rd"/>
</dbReference>
<dbReference type="PANTHER" id="PTHR37321:SF1">
    <property type="entry name" value="EXPORTED PROTEIN"/>
    <property type="match status" value="1"/>
</dbReference>
<feature type="domain" description="GxGYxYP putative glycoside hydrolase C-terminal" evidence="1">
    <location>
        <begin position="344"/>
        <end position="611"/>
    </location>
</feature>
<dbReference type="InterPro" id="IPR032626">
    <property type="entry name" value="GxGYxYP_N_1st"/>
</dbReference>
<reference evidence="4 5" key="1">
    <citation type="submission" date="2016-01" db="EMBL/GenBank/DDBJ databases">
        <title>High potential of lignocellulose degradation of a new Verrucomicrobia species.</title>
        <authorList>
            <person name="Wang Y."/>
            <person name="Shi Y."/>
            <person name="Qiu Z."/>
            <person name="Liu S."/>
            <person name="Yang H."/>
        </authorList>
    </citation>
    <scope>NUCLEOTIDE SEQUENCE [LARGE SCALE GENOMIC DNA]</scope>
    <source>
        <strain evidence="4 5">TSB47</strain>
    </source>
</reference>
<evidence type="ECO:0000259" key="2">
    <source>
        <dbReference type="Pfam" id="PF16216"/>
    </source>
</evidence>
<dbReference type="Pfam" id="PF14323">
    <property type="entry name" value="GxGYxYP_C"/>
    <property type="match status" value="1"/>
</dbReference>